<protein>
    <recommendedName>
        <fullName evidence="1">HTH arsR-type domain-containing protein</fullName>
    </recommendedName>
</protein>
<accession>X1Q510</accession>
<gene>
    <name evidence="2" type="ORF">S12H4_05369</name>
</gene>
<proteinExistence type="predicted"/>
<evidence type="ECO:0000313" key="2">
    <source>
        <dbReference type="EMBL" id="GAI63582.1"/>
    </source>
</evidence>
<dbReference type="InterPro" id="IPR036388">
    <property type="entry name" value="WH-like_DNA-bd_sf"/>
</dbReference>
<dbReference type="Gene3D" id="1.10.10.10">
    <property type="entry name" value="Winged helix-like DNA-binding domain superfamily/Winged helix DNA-binding domain"/>
    <property type="match status" value="1"/>
</dbReference>
<dbReference type="Pfam" id="PF13412">
    <property type="entry name" value="HTH_24"/>
    <property type="match status" value="1"/>
</dbReference>
<dbReference type="SUPFAM" id="SSF46785">
    <property type="entry name" value="Winged helix' DNA-binding domain"/>
    <property type="match status" value="1"/>
</dbReference>
<dbReference type="AlphaFoldDB" id="X1Q510"/>
<feature type="domain" description="HTH arsR-type" evidence="1">
    <location>
        <begin position="1"/>
        <end position="65"/>
    </location>
</feature>
<dbReference type="EMBL" id="BARW01001765">
    <property type="protein sequence ID" value="GAI63582.1"/>
    <property type="molecule type" value="Genomic_DNA"/>
</dbReference>
<dbReference type="InterPro" id="IPR036390">
    <property type="entry name" value="WH_DNA-bd_sf"/>
</dbReference>
<organism evidence="2">
    <name type="scientific">marine sediment metagenome</name>
    <dbReference type="NCBI Taxonomy" id="412755"/>
    <lineage>
        <taxon>unclassified sequences</taxon>
        <taxon>metagenomes</taxon>
        <taxon>ecological metagenomes</taxon>
    </lineage>
</organism>
<evidence type="ECO:0000259" key="1">
    <source>
        <dbReference type="PROSITE" id="PS50987"/>
    </source>
</evidence>
<comment type="caution">
    <text evidence="2">The sequence shown here is derived from an EMBL/GenBank/DDBJ whole genome shotgun (WGS) entry which is preliminary data.</text>
</comment>
<name>X1Q510_9ZZZZ</name>
<reference evidence="2" key="1">
    <citation type="journal article" date="2014" name="Front. Microbiol.">
        <title>High frequency of phylogenetically diverse reductive dehalogenase-homologous genes in deep subseafloor sedimentary metagenomes.</title>
        <authorList>
            <person name="Kawai M."/>
            <person name="Futagami T."/>
            <person name="Toyoda A."/>
            <person name="Takaki Y."/>
            <person name="Nishi S."/>
            <person name="Hori S."/>
            <person name="Arai W."/>
            <person name="Tsubouchi T."/>
            <person name="Morono Y."/>
            <person name="Uchiyama I."/>
            <person name="Ito T."/>
            <person name="Fujiyama A."/>
            <person name="Inagaki F."/>
            <person name="Takami H."/>
        </authorList>
    </citation>
    <scope>NUCLEOTIDE SEQUENCE</scope>
    <source>
        <strain evidence="2">Expedition CK06-06</strain>
    </source>
</reference>
<dbReference type="InterPro" id="IPR001845">
    <property type="entry name" value="HTH_ArsR_DNA-bd_dom"/>
</dbReference>
<sequence length="65" mass="7384">MNQKDKILKLLKRKKSVSGRELSEFLSISRQALNKHLKVLIQKGLVVKDGKTRGAAYSLPRKHLS</sequence>
<dbReference type="PROSITE" id="PS50987">
    <property type="entry name" value="HTH_ARSR_2"/>
    <property type="match status" value="1"/>
</dbReference>
<dbReference type="GO" id="GO:0003700">
    <property type="term" value="F:DNA-binding transcription factor activity"/>
    <property type="evidence" value="ECO:0007669"/>
    <property type="project" value="InterPro"/>
</dbReference>